<evidence type="ECO:0000313" key="1">
    <source>
        <dbReference type="EMBL" id="KNE02660.1"/>
    </source>
</evidence>
<accession>A0A0L0P8W8</accession>
<name>A0A0L0P8W8_CANAR</name>
<organism evidence="1 2">
    <name type="scientific">Candidozyma auris</name>
    <name type="common">Yeast</name>
    <name type="synonym">Candida auris</name>
    <dbReference type="NCBI Taxonomy" id="498019"/>
    <lineage>
        <taxon>Eukaryota</taxon>
        <taxon>Fungi</taxon>
        <taxon>Dikarya</taxon>
        <taxon>Ascomycota</taxon>
        <taxon>Saccharomycotina</taxon>
        <taxon>Pichiomycetes</taxon>
        <taxon>Metschnikowiaceae</taxon>
        <taxon>Candidozyma</taxon>
    </lineage>
</organism>
<sequence>MKCQRVEEFKNNRQHNLSPYNKWAAIAPSIPKPTPNAAAWPEDEAELEAPAELPEEVALALEERLLEPLVELL</sequence>
<proteinExistence type="predicted"/>
<comment type="caution">
    <text evidence="1">The sequence shown here is derived from an EMBL/GenBank/DDBJ whole genome shotgun (WGS) entry which is preliminary data.</text>
</comment>
<dbReference type="Proteomes" id="UP000037122">
    <property type="component" value="Unassembled WGS sequence"/>
</dbReference>
<evidence type="ECO:0000313" key="2">
    <source>
        <dbReference type="Proteomes" id="UP000037122"/>
    </source>
</evidence>
<reference evidence="2" key="1">
    <citation type="journal article" date="2015" name="BMC Genomics">
        <title>Draft genome of a commonly misdiagnosed multidrug resistant pathogen Candida auris.</title>
        <authorList>
            <person name="Chatterjee S."/>
            <person name="Alampalli S.V."/>
            <person name="Nageshan R.K."/>
            <person name="Chettiar S.T."/>
            <person name="Joshi S."/>
            <person name="Tatu U.S."/>
        </authorList>
    </citation>
    <scope>NUCLEOTIDE SEQUENCE [LARGE SCALE GENOMIC DNA]</scope>
    <source>
        <strain evidence="2">6684</strain>
    </source>
</reference>
<gene>
    <name evidence="1" type="ORF">QG37_00032</name>
</gene>
<dbReference type="EMBL" id="LGST01000002">
    <property type="protein sequence ID" value="KNE02660.1"/>
    <property type="molecule type" value="Genomic_DNA"/>
</dbReference>
<dbReference type="AlphaFoldDB" id="A0A0L0P8W8"/>
<protein>
    <submittedName>
        <fullName evidence="1">Uncharacterized protein</fullName>
    </submittedName>
</protein>